<name>A0AAJ0GHJ9_9PEZI</name>
<dbReference type="InterPro" id="IPR012338">
    <property type="entry name" value="Beta-lactam/transpept-like"/>
</dbReference>
<sequence>MATTKGHCDPAFEPVRQLLSENVQSGTDLGASVCVNIDGKVVCDIWDGYTDKDGCVDWEKDTIINVWSCSKTVTNLAVLIAHDRGLLDVNENISKYWPEFAENGKEDIRVKHILSHSTGIPGWENDDNISLKDVCDPSISTPPLAKQAPWWTPGTQSGYHAMNQGHLAGELIRRVTGKSLKKFIAEDIAQPLGADFQLGAVEKDWPRISTLIPPPSLVSQTGAGEVDMNPIAMRALTNPGGSAEFALGPEWRGGEVGAANGHGNARSLVRILSTISLGGEVDGVKLLSPETIDLIFQEQTNGMDLVLGKPLRFGIGYGLPLPEHVPMIPEGRICFWGGWGGSSIIMDTDKKMTISYVMNKMGAGTVGNPRTIGYIDTIYDCARKLTGETKP</sequence>
<dbReference type="Gene3D" id="3.40.710.10">
    <property type="entry name" value="DD-peptidase/beta-lactamase superfamily"/>
    <property type="match status" value="1"/>
</dbReference>
<organism evidence="2 3">
    <name type="scientific">Extremus antarcticus</name>
    <dbReference type="NCBI Taxonomy" id="702011"/>
    <lineage>
        <taxon>Eukaryota</taxon>
        <taxon>Fungi</taxon>
        <taxon>Dikarya</taxon>
        <taxon>Ascomycota</taxon>
        <taxon>Pezizomycotina</taxon>
        <taxon>Dothideomycetes</taxon>
        <taxon>Dothideomycetidae</taxon>
        <taxon>Mycosphaerellales</taxon>
        <taxon>Extremaceae</taxon>
        <taxon>Extremus</taxon>
    </lineage>
</organism>
<evidence type="ECO:0000313" key="3">
    <source>
        <dbReference type="Proteomes" id="UP001271007"/>
    </source>
</evidence>
<dbReference type="Pfam" id="PF00144">
    <property type="entry name" value="Beta-lactamase"/>
    <property type="match status" value="1"/>
</dbReference>
<feature type="domain" description="Beta-lactamase-related" evidence="1">
    <location>
        <begin position="16"/>
        <end position="363"/>
    </location>
</feature>
<evidence type="ECO:0000313" key="2">
    <source>
        <dbReference type="EMBL" id="KAK3057697.1"/>
    </source>
</evidence>
<gene>
    <name evidence="2" type="ORF">LTR09_001881</name>
</gene>
<reference evidence="2" key="1">
    <citation type="submission" date="2023-04" db="EMBL/GenBank/DDBJ databases">
        <title>Black Yeasts Isolated from many extreme environments.</title>
        <authorList>
            <person name="Coleine C."/>
            <person name="Stajich J.E."/>
            <person name="Selbmann L."/>
        </authorList>
    </citation>
    <scope>NUCLEOTIDE SEQUENCE</scope>
    <source>
        <strain evidence="2">CCFEE 5312</strain>
    </source>
</reference>
<dbReference type="AlphaFoldDB" id="A0AAJ0GHJ9"/>
<accession>A0AAJ0GHJ9</accession>
<protein>
    <recommendedName>
        <fullName evidence="1">Beta-lactamase-related domain-containing protein</fullName>
    </recommendedName>
</protein>
<dbReference type="EMBL" id="JAWDJX010000003">
    <property type="protein sequence ID" value="KAK3057697.1"/>
    <property type="molecule type" value="Genomic_DNA"/>
</dbReference>
<dbReference type="SUPFAM" id="SSF56601">
    <property type="entry name" value="beta-lactamase/transpeptidase-like"/>
    <property type="match status" value="1"/>
</dbReference>
<dbReference type="Proteomes" id="UP001271007">
    <property type="component" value="Unassembled WGS sequence"/>
</dbReference>
<comment type="caution">
    <text evidence="2">The sequence shown here is derived from an EMBL/GenBank/DDBJ whole genome shotgun (WGS) entry which is preliminary data.</text>
</comment>
<dbReference type="InterPro" id="IPR001466">
    <property type="entry name" value="Beta-lactam-related"/>
</dbReference>
<evidence type="ECO:0000259" key="1">
    <source>
        <dbReference type="Pfam" id="PF00144"/>
    </source>
</evidence>
<dbReference type="PANTHER" id="PTHR43319:SF3">
    <property type="entry name" value="BETA-LACTAMASE-RELATED DOMAIN-CONTAINING PROTEIN"/>
    <property type="match status" value="1"/>
</dbReference>
<keyword evidence="3" id="KW-1185">Reference proteome</keyword>
<dbReference type="InterPro" id="IPR052907">
    <property type="entry name" value="Beta-lactamase/esterase"/>
</dbReference>
<dbReference type="PANTHER" id="PTHR43319">
    <property type="entry name" value="BETA-LACTAMASE-RELATED"/>
    <property type="match status" value="1"/>
</dbReference>
<proteinExistence type="predicted"/>